<evidence type="ECO:0000256" key="1">
    <source>
        <dbReference type="ARBA" id="ARBA00022475"/>
    </source>
</evidence>
<accession>A0A2T6ATU4</accession>
<reference evidence="7 8" key="1">
    <citation type="submission" date="2018-04" db="EMBL/GenBank/DDBJ databases">
        <title>Genomic Encyclopedia of Archaeal and Bacterial Type Strains, Phase II (KMG-II): from individual species to whole genera.</title>
        <authorList>
            <person name="Goeker M."/>
        </authorList>
    </citation>
    <scope>NUCLEOTIDE SEQUENCE [LARGE SCALE GENOMIC DNA]</scope>
    <source>
        <strain evidence="7 8">DSM 45787</strain>
    </source>
</reference>
<comment type="caution">
    <text evidence="7">The sequence shown here is derived from an EMBL/GenBank/DDBJ whole genome shotgun (WGS) entry which is preliminary data.</text>
</comment>
<proteinExistence type="predicted"/>
<keyword evidence="5" id="KW-0456">Lyase</keyword>
<evidence type="ECO:0000256" key="6">
    <source>
        <dbReference type="ARBA" id="ARBA00023316"/>
    </source>
</evidence>
<dbReference type="RefSeq" id="WP_211308316.1">
    <property type="nucleotide sequence ID" value="NZ_QBKR01000053.1"/>
</dbReference>
<dbReference type="EMBL" id="QBKR01000053">
    <property type="protein sequence ID" value="PTX47235.1"/>
    <property type="molecule type" value="Genomic_DNA"/>
</dbReference>
<dbReference type="PANTHER" id="PTHR30518:SF2">
    <property type="entry name" value="ENDOLYTIC MUREIN TRANSGLYCOSYLASE"/>
    <property type="match status" value="1"/>
</dbReference>
<dbReference type="GO" id="GO:0016829">
    <property type="term" value="F:lyase activity"/>
    <property type="evidence" value="ECO:0007669"/>
    <property type="project" value="UniProtKB-KW"/>
</dbReference>
<keyword evidence="4" id="KW-0472">Membrane</keyword>
<gene>
    <name evidence="7" type="ORF">C8P63_1531</name>
</gene>
<keyword evidence="1" id="KW-1003">Cell membrane</keyword>
<keyword evidence="6" id="KW-0961">Cell wall biogenesis/degradation</keyword>
<dbReference type="GO" id="GO:0071555">
    <property type="term" value="P:cell wall organization"/>
    <property type="evidence" value="ECO:0007669"/>
    <property type="project" value="UniProtKB-KW"/>
</dbReference>
<name>A0A2T6ATU4_9BACL</name>
<keyword evidence="8" id="KW-1185">Reference proteome</keyword>
<keyword evidence="2" id="KW-0812">Transmembrane</keyword>
<evidence type="ECO:0000256" key="5">
    <source>
        <dbReference type="ARBA" id="ARBA00023239"/>
    </source>
</evidence>
<organism evidence="7 8">
    <name type="scientific">Melghirimyces profundicolus</name>
    <dbReference type="NCBI Taxonomy" id="1242148"/>
    <lineage>
        <taxon>Bacteria</taxon>
        <taxon>Bacillati</taxon>
        <taxon>Bacillota</taxon>
        <taxon>Bacilli</taxon>
        <taxon>Bacillales</taxon>
        <taxon>Thermoactinomycetaceae</taxon>
        <taxon>Melghirimyces</taxon>
    </lineage>
</organism>
<dbReference type="InterPro" id="IPR003770">
    <property type="entry name" value="MLTG-like"/>
</dbReference>
<dbReference type="AlphaFoldDB" id="A0A2T6ATU4"/>
<protein>
    <submittedName>
        <fullName evidence="7">YceG-like family protein</fullName>
    </submittedName>
</protein>
<sequence>FYRAANQTKFDYSFLQEIPHQRPYPLEGYLMPGVYEFNKKTKAEDILHVMLDRFDRKMTSEVRLRLREGNLTVDQWVTIASIIEWQTKNRGQKPFQARKIYDRLNQGIDLQLPPAPPPYSGFKSYQNGPGLPPGPLNNPGIESLMAALYPAKAQTNGTEHP</sequence>
<dbReference type="Proteomes" id="UP000244240">
    <property type="component" value="Unassembled WGS sequence"/>
</dbReference>
<keyword evidence="3" id="KW-1133">Transmembrane helix</keyword>
<dbReference type="PANTHER" id="PTHR30518">
    <property type="entry name" value="ENDOLYTIC MUREIN TRANSGLYCOSYLASE"/>
    <property type="match status" value="1"/>
</dbReference>
<evidence type="ECO:0000256" key="3">
    <source>
        <dbReference type="ARBA" id="ARBA00022989"/>
    </source>
</evidence>
<evidence type="ECO:0000256" key="2">
    <source>
        <dbReference type="ARBA" id="ARBA00022692"/>
    </source>
</evidence>
<feature type="non-terminal residue" evidence="7">
    <location>
        <position position="1"/>
    </location>
</feature>
<dbReference type="Pfam" id="PF02618">
    <property type="entry name" value="YceG"/>
    <property type="match status" value="1"/>
</dbReference>
<evidence type="ECO:0000313" key="7">
    <source>
        <dbReference type="EMBL" id="PTX47235.1"/>
    </source>
</evidence>
<evidence type="ECO:0000256" key="4">
    <source>
        <dbReference type="ARBA" id="ARBA00023136"/>
    </source>
</evidence>
<evidence type="ECO:0000313" key="8">
    <source>
        <dbReference type="Proteomes" id="UP000244240"/>
    </source>
</evidence>